<sequence length="142" mass="16149">MDFITRHKAGILLQGEHKEICAQGLFYTINNLALQHGSSLQGRLEAARYILHITQNPPMYINEKVILITTHALRHPKCVVINVQNIYQWHTEADVIEITFISGNSCEVPMSKSLFKKRLAQASALAVHIHHFSQKESVYTMV</sequence>
<organism evidence="1 2">
    <name type="scientific">Candidatus Xianfuyuplasma coldseepsis</name>
    <dbReference type="NCBI Taxonomy" id="2782163"/>
    <lineage>
        <taxon>Bacteria</taxon>
        <taxon>Bacillati</taxon>
        <taxon>Mycoplasmatota</taxon>
        <taxon>Mollicutes</taxon>
        <taxon>Candidatus Izemoplasmatales</taxon>
        <taxon>Candidatus Izemoplasmataceae</taxon>
        <taxon>Candidatus Xianfuyuplasma</taxon>
    </lineage>
</organism>
<dbReference type="AlphaFoldDB" id="A0A7L7KRJ2"/>
<evidence type="ECO:0000313" key="2">
    <source>
        <dbReference type="Proteomes" id="UP000514720"/>
    </source>
</evidence>
<gene>
    <name evidence="1" type="ORF">G4Z02_01225</name>
</gene>
<dbReference type="KEGG" id="xcl:G4Z02_01225"/>
<proteinExistence type="predicted"/>
<dbReference type="RefSeq" id="WP_258878031.1">
    <property type="nucleotide sequence ID" value="NZ_CP048914.1"/>
</dbReference>
<accession>A0A7L7KRJ2</accession>
<dbReference type="GO" id="GO:0030420">
    <property type="term" value="P:establishment of competence for transformation"/>
    <property type="evidence" value="ECO:0007669"/>
    <property type="project" value="InterPro"/>
</dbReference>
<dbReference type="Pfam" id="PF06338">
    <property type="entry name" value="ComK"/>
    <property type="match status" value="1"/>
</dbReference>
<dbReference type="EMBL" id="CP048914">
    <property type="protein sequence ID" value="QMS84418.1"/>
    <property type="molecule type" value="Genomic_DNA"/>
</dbReference>
<dbReference type="Proteomes" id="UP000514720">
    <property type="component" value="Chromosome"/>
</dbReference>
<name>A0A7L7KRJ2_9MOLU</name>
<dbReference type="InterPro" id="IPR010461">
    <property type="entry name" value="ComK"/>
</dbReference>
<keyword evidence="2" id="KW-1185">Reference proteome</keyword>
<evidence type="ECO:0000313" key="1">
    <source>
        <dbReference type="EMBL" id="QMS84418.1"/>
    </source>
</evidence>
<reference evidence="1 2" key="1">
    <citation type="submission" date="2020-02" db="EMBL/GenBank/DDBJ databases">
        <authorList>
            <person name="Zheng R.K."/>
            <person name="Sun C.M."/>
        </authorList>
    </citation>
    <scope>NUCLEOTIDE SEQUENCE [LARGE SCALE GENOMIC DNA]</scope>
    <source>
        <strain evidence="2">zrk13</strain>
    </source>
</reference>
<protein>
    <submittedName>
        <fullName evidence="1">Uncharacterized protein</fullName>
    </submittedName>
</protein>